<evidence type="ECO:0000259" key="5">
    <source>
        <dbReference type="SMART" id="SM00014"/>
    </source>
</evidence>
<proteinExistence type="predicted"/>
<feature type="domain" description="Phosphatidic acid phosphatase type 2/haloperoxidase" evidence="5">
    <location>
        <begin position="123"/>
        <end position="230"/>
    </location>
</feature>
<dbReference type="RefSeq" id="WP_158636373.1">
    <property type="nucleotide sequence ID" value="NZ_VLKP01000017.1"/>
</dbReference>
<keyword evidence="4" id="KW-0812">Transmembrane</keyword>
<sequence length="258" mass="26377">MGTIALEALQLIATLGIALSLVAVVASQRPAWDAALAESRFGYGLVICATIVLVKLVEDVLGGETSVLDRSLLLGLHETVPAVWETAFGAITLTGSFAFLTGACTLAGVGLWLRGSRANAASLVLTPIAAGALIYVAKALVDRPRPTLWPTHQYWGSSFPSGHTLAVAAVATSAYLVAGSAGRKPAMVVGAAGTLWVAAVGLSRLVLGVHWPSDVVAAACAGLLVGAACHALVIRMSAPRARGRSATSTRPPNVPDVR</sequence>
<accession>A0A562LFI0</accession>
<evidence type="ECO:0000256" key="1">
    <source>
        <dbReference type="ARBA" id="ARBA00012374"/>
    </source>
</evidence>
<keyword evidence="4" id="KW-0472">Membrane</keyword>
<evidence type="ECO:0000313" key="7">
    <source>
        <dbReference type="Proteomes" id="UP000316471"/>
    </source>
</evidence>
<dbReference type="PANTHER" id="PTHR14969:SF13">
    <property type="entry name" value="AT30094P"/>
    <property type="match status" value="1"/>
</dbReference>
<dbReference type="GO" id="GO:0050380">
    <property type="term" value="F:undecaprenyl-diphosphatase activity"/>
    <property type="evidence" value="ECO:0007669"/>
    <property type="project" value="UniProtKB-EC"/>
</dbReference>
<gene>
    <name evidence="6" type="ORF">IP93_02987</name>
</gene>
<dbReference type="SUPFAM" id="SSF48317">
    <property type="entry name" value="Acid phosphatase/Vanadium-dependent haloperoxidase"/>
    <property type="match status" value="1"/>
</dbReference>
<feature type="transmembrane region" description="Helical" evidence="4">
    <location>
        <begin position="215"/>
        <end position="234"/>
    </location>
</feature>
<evidence type="ECO:0000313" key="6">
    <source>
        <dbReference type="EMBL" id="TWI06367.1"/>
    </source>
</evidence>
<feature type="transmembrane region" description="Helical" evidence="4">
    <location>
        <begin position="87"/>
        <end position="113"/>
    </location>
</feature>
<dbReference type="OrthoDB" id="9780918at2"/>
<dbReference type="Gene3D" id="1.20.144.10">
    <property type="entry name" value="Phosphatidic acid phosphatase type 2/haloperoxidase"/>
    <property type="match status" value="1"/>
</dbReference>
<dbReference type="PANTHER" id="PTHR14969">
    <property type="entry name" value="SPHINGOSINE-1-PHOSPHATE PHOSPHOHYDROLASE"/>
    <property type="match status" value="1"/>
</dbReference>
<evidence type="ECO:0000256" key="2">
    <source>
        <dbReference type="ARBA" id="ARBA00032707"/>
    </source>
</evidence>
<reference evidence="6 7" key="1">
    <citation type="journal article" date="2015" name="Stand. Genomic Sci.">
        <title>Genomic Encyclopedia of Bacterial and Archaeal Type Strains, Phase III: the genomes of soil and plant-associated and newly described type strains.</title>
        <authorList>
            <person name="Whitman W.B."/>
            <person name="Woyke T."/>
            <person name="Klenk H.P."/>
            <person name="Zhou Y."/>
            <person name="Lilburn T.G."/>
            <person name="Beck B.J."/>
            <person name="De Vos P."/>
            <person name="Vandamme P."/>
            <person name="Eisen J.A."/>
            <person name="Garrity G."/>
            <person name="Hugenholtz P."/>
            <person name="Kyrpides N.C."/>
        </authorList>
    </citation>
    <scope>NUCLEOTIDE SEQUENCE [LARGE SCALE GENOMIC DNA]</scope>
    <source>
        <strain evidence="6 7">CGMCC 1.10136</strain>
    </source>
</reference>
<dbReference type="Pfam" id="PF01569">
    <property type="entry name" value="PAP2"/>
    <property type="match status" value="1"/>
</dbReference>
<comment type="caution">
    <text evidence="6">The sequence shown here is derived from an EMBL/GenBank/DDBJ whole genome shotgun (WGS) entry which is preliminary data.</text>
</comment>
<dbReference type="AlphaFoldDB" id="A0A562LFI0"/>
<evidence type="ECO:0000256" key="3">
    <source>
        <dbReference type="ARBA" id="ARBA00047594"/>
    </source>
</evidence>
<comment type="catalytic activity">
    <reaction evidence="3">
        <text>di-trans,octa-cis-undecaprenyl diphosphate + H2O = di-trans,octa-cis-undecaprenyl phosphate + phosphate + H(+)</text>
        <dbReference type="Rhea" id="RHEA:28094"/>
        <dbReference type="ChEBI" id="CHEBI:15377"/>
        <dbReference type="ChEBI" id="CHEBI:15378"/>
        <dbReference type="ChEBI" id="CHEBI:43474"/>
        <dbReference type="ChEBI" id="CHEBI:58405"/>
        <dbReference type="ChEBI" id="CHEBI:60392"/>
        <dbReference type="EC" id="3.6.1.27"/>
    </reaction>
</comment>
<feature type="transmembrane region" description="Helical" evidence="4">
    <location>
        <begin position="186"/>
        <end position="209"/>
    </location>
</feature>
<organism evidence="6 7">
    <name type="scientific">Aerolutibacter ruishenii</name>
    <dbReference type="NCBI Taxonomy" id="686800"/>
    <lineage>
        <taxon>Bacteria</taxon>
        <taxon>Pseudomonadati</taxon>
        <taxon>Pseudomonadota</taxon>
        <taxon>Gammaproteobacteria</taxon>
        <taxon>Lysobacterales</taxon>
        <taxon>Lysobacteraceae</taxon>
        <taxon>Aerolutibacter</taxon>
    </lineage>
</organism>
<dbReference type="InterPro" id="IPR000326">
    <property type="entry name" value="PAP2/HPO"/>
</dbReference>
<feature type="transmembrane region" description="Helical" evidence="4">
    <location>
        <begin position="120"/>
        <end position="141"/>
    </location>
</feature>
<evidence type="ECO:0000256" key="4">
    <source>
        <dbReference type="SAM" id="Phobius"/>
    </source>
</evidence>
<dbReference type="SMART" id="SM00014">
    <property type="entry name" value="acidPPc"/>
    <property type="match status" value="1"/>
</dbReference>
<keyword evidence="4" id="KW-1133">Transmembrane helix</keyword>
<dbReference type="EMBL" id="VLKP01000017">
    <property type="protein sequence ID" value="TWI06367.1"/>
    <property type="molecule type" value="Genomic_DNA"/>
</dbReference>
<protein>
    <recommendedName>
        <fullName evidence="1">undecaprenyl-diphosphate phosphatase</fullName>
        <ecNumber evidence="1">3.6.1.27</ecNumber>
    </recommendedName>
    <alternativeName>
        <fullName evidence="2">Undecaprenyl pyrophosphate phosphatase</fullName>
    </alternativeName>
</protein>
<dbReference type="CDD" id="cd03392">
    <property type="entry name" value="PAP2_like_2"/>
    <property type="match status" value="1"/>
</dbReference>
<feature type="transmembrane region" description="Helical" evidence="4">
    <location>
        <begin position="161"/>
        <end position="179"/>
    </location>
</feature>
<name>A0A562LFI0_9GAMM</name>
<dbReference type="EC" id="3.6.1.27" evidence="1"/>
<dbReference type="Proteomes" id="UP000316471">
    <property type="component" value="Unassembled WGS sequence"/>
</dbReference>
<keyword evidence="7" id="KW-1185">Reference proteome</keyword>
<dbReference type="InterPro" id="IPR036938">
    <property type="entry name" value="PAP2/HPO_sf"/>
</dbReference>